<evidence type="ECO:0000313" key="1">
    <source>
        <dbReference type="EMBL" id="CYU25405.1"/>
    </source>
</evidence>
<dbReference type="EMBL" id="FIGG01000001">
    <property type="protein sequence ID" value="CYU25405.1"/>
    <property type="molecule type" value="Genomic_DNA"/>
</dbReference>
<accession>A0A0Z8CHK0</accession>
<evidence type="ECO:0000313" key="2">
    <source>
        <dbReference type="Proteomes" id="UP000072530"/>
    </source>
</evidence>
<organism evidence="1 2">
    <name type="scientific">Streptococcus suis</name>
    <dbReference type="NCBI Taxonomy" id="1307"/>
    <lineage>
        <taxon>Bacteria</taxon>
        <taxon>Bacillati</taxon>
        <taxon>Bacillota</taxon>
        <taxon>Bacilli</taxon>
        <taxon>Lactobacillales</taxon>
        <taxon>Streptococcaceae</taxon>
        <taxon>Streptococcus</taxon>
    </lineage>
</organism>
<name>A0A0Z8CHK0_STRSU</name>
<dbReference type="Proteomes" id="UP000072530">
    <property type="component" value="Unassembled WGS sequence"/>
</dbReference>
<dbReference type="RefSeq" id="WP_044669123.1">
    <property type="nucleotide sequence ID" value="NZ_CEDJ01000003.1"/>
</dbReference>
<dbReference type="AlphaFoldDB" id="A0A0Z8CHK0"/>
<protein>
    <submittedName>
        <fullName evidence="1">Uncharacterized protein</fullName>
    </submittedName>
</protein>
<sequence length="116" mass="13817">MSENTELFLGIPELTELFEKRHRMNNLEVKMPYWVLKNLLNRAGYLPKDEAITIVPHLAKTEIFNEFVKPTGTQKQILMCLVSDFPRTLEQSLSECRHIPEKQSPVRRKRRPYRRH</sequence>
<gene>
    <name evidence="1" type="ORF">ERS132393_00031</name>
</gene>
<proteinExistence type="predicted"/>
<reference evidence="1 2" key="1">
    <citation type="submission" date="2016-02" db="EMBL/GenBank/DDBJ databases">
        <authorList>
            <consortium name="Pathogen Informatics"/>
        </authorList>
    </citation>
    <scope>NUCLEOTIDE SEQUENCE [LARGE SCALE GENOMIC DNA]</scope>
    <source>
        <strain evidence="1 2">LSS31</strain>
    </source>
</reference>